<evidence type="ECO:0000256" key="2">
    <source>
        <dbReference type="SAM" id="MobiDB-lite"/>
    </source>
</evidence>
<name>A0A078BEM0_STYLE</name>
<feature type="coiled-coil region" evidence="1">
    <location>
        <begin position="265"/>
        <end position="292"/>
    </location>
</feature>
<feature type="region of interest" description="Disordered" evidence="2">
    <location>
        <begin position="966"/>
        <end position="995"/>
    </location>
</feature>
<feature type="region of interest" description="Disordered" evidence="2">
    <location>
        <begin position="1035"/>
        <end position="1057"/>
    </location>
</feature>
<sequence length="1242" mass="144636">MFKHYDQPELSKEKIKDNLILLTLSQMNDQIESNISLPKSLEQNKFIWARLMFENKKLQDLVGNFTDQIKEIMEREMKHKKDKLTQFLKTIRAPDRSIGNAKKYIESIKRNQNMRGKTSNSTLIDGSLSPKHHYDANDGKQSSQRTIKTMNNSPSGEHLSNLNQISELAFAFMKNRNRASHNKDSKQVHSPTVKMKRRKSIRGFSNQDPHVMEVQPDDPWYVDPATFDFSAMLGSQPITTYHQRMKVVEKIQKKYQKEVARRRQLHLIKKDISQIEKKVEDLEIENDIFHQDLTLTSDSVDPLIRYYLYLQKFDPQRANLSLRSKSIEFMYDWRNKPLDNWNEIEKYWCELWKTKEEFEEELKHEEKGYQLELKYQKRKQEEKLLQYKQSASFQIQALETALVECKMNYRRQIDQLGMQIADMESKGINNTLSFDNIETLLNNKPKASSLSETVHWASNLERAVRSQQWLIRDQMKNIEVLKQKSNSQLNKIKHLEEQLSFSSNQELESPYLKKEQHELYQQMVDSEQIEDIIKLIENEEIFEKMSEDITLCKILKVSTREIRKVLKHTGIIGLKEFQIGEGGESIKLSRHQIRIIHDHLNLPQITAFLGIDPTKEVYDKPQSSIHKATTIKNLQNAVKKAVLVEKLNSKPKKTTPKPIKEKGDSQIIPDETEVLRNEKKRMIKKQYKTLKLQDTSLNPLQVESIVEQNILQFQLYPRKMKALQRIVHLPTKMLENIDGNVQADKIVENLNEMIFSQSKLNHRQKTTVLGTVKGNDNQAFEISFSDMITFEDSPAKAGGKVCILNLEAFSVYMSQNKNNGDAIKKLFEDIIAMNQILAGENPTQFQVQQDFGAMKTESKETGNQTDNTNAEFKNIQTLPVLFANEVFDSIEFELVENQKFTILELIRLSLKFLNNRQSQNQNITVTEIFDEISKSPRDIVLKPPTITKGPIKKQNSDIQVSGEAQIRNSSSQAQKIVDDRDQQQTNRQKVPVKKNIAIQTSLENEQNEKEHSKLRNQTRQTIGILNDFIIKTNMTKRSNDKNESADQSNNHGNDYTSLRLETTKGSQSIKNRNASFKRYMRDFDKDFFFQSEQDIFPAESQVIKPDELRKIYKKLDQLEKLRQETTFELSSSWRKHNYTTPIIVKESDQKIFTDSKRQIIHPSELDNSSEIVSTKNQKMTSQDERERSNYINSNESDAIFHQKTLLEKLKLNNQQSKSIQPSPNRADIGKIGDASIVQLHPK</sequence>
<organism evidence="3 4">
    <name type="scientific">Stylonychia lemnae</name>
    <name type="common">Ciliate</name>
    <dbReference type="NCBI Taxonomy" id="5949"/>
    <lineage>
        <taxon>Eukaryota</taxon>
        <taxon>Sar</taxon>
        <taxon>Alveolata</taxon>
        <taxon>Ciliophora</taxon>
        <taxon>Intramacronucleata</taxon>
        <taxon>Spirotrichea</taxon>
        <taxon>Stichotrichia</taxon>
        <taxon>Sporadotrichida</taxon>
        <taxon>Oxytrichidae</taxon>
        <taxon>Stylonychinae</taxon>
        <taxon>Stylonychia</taxon>
    </lineage>
</organism>
<keyword evidence="4" id="KW-1185">Reference proteome</keyword>
<dbReference type="InParanoid" id="A0A078BEM0"/>
<dbReference type="Proteomes" id="UP000039865">
    <property type="component" value="Unassembled WGS sequence"/>
</dbReference>
<feature type="compositionally biased region" description="Polar residues" evidence="2">
    <location>
        <begin position="1165"/>
        <end position="1180"/>
    </location>
</feature>
<evidence type="ECO:0000313" key="3">
    <source>
        <dbReference type="EMBL" id="CDW91602.1"/>
    </source>
</evidence>
<gene>
    <name evidence="3" type="primary">Contig9465.g481</name>
    <name evidence="3" type="ORF">STYLEM_20760</name>
</gene>
<evidence type="ECO:0000256" key="1">
    <source>
        <dbReference type="SAM" id="Coils"/>
    </source>
</evidence>
<feature type="region of interest" description="Disordered" evidence="2">
    <location>
        <begin position="1165"/>
        <end position="1194"/>
    </location>
</feature>
<feature type="compositionally biased region" description="Polar residues" evidence="2">
    <location>
        <begin position="1214"/>
        <end position="1223"/>
    </location>
</feature>
<protein>
    <submittedName>
        <fullName evidence="3">Uncharacterized protein</fullName>
    </submittedName>
</protein>
<keyword evidence="1" id="KW-0175">Coiled coil</keyword>
<feature type="compositionally biased region" description="Polar residues" evidence="2">
    <location>
        <begin position="110"/>
        <end position="124"/>
    </location>
</feature>
<proteinExistence type="predicted"/>
<accession>A0A078BEM0</accession>
<feature type="region of interest" description="Disordered" evidence="2">
    <location>
        <begin position="1214"/>
        <end position="1234"/>
    </location>
</feature>
<dbReference type="OrthoDB" id="10660924at2759"/>
<evidence type="ECO:0000313" key="4">
    <source>
        <dbReference type="Proteomes" id="UP000039865"/>
    </source>
</evidence>
<reference evidence="3 4" key="1">
    <citation type="submission" date="2014-06" db="EMBL/GenBank/DDBJ databases">
        <authorList>
            <person name="Swart Estienne"/>
        </authorList>
    </citation>
    <scope>NUCLEOTIDE SEQUENCE [LARGE SCALE GENOMIC DNA]</scope>
    <source>
        <strain evidence="3 4">130c</strain>
    </source>
</reference>
<dbReference type="AlphaFoldDB" id="A0A078BEM0"/>
<feature type="region of interest" description="Disordered" evidence="2">
    <location>
        <begin position="179"/>
        <end position="199"/>
    </location>
</feature>
<feature type="region of interest" description="Disordered" evidence="2">
    <location>
        <begin position="110"/>
        <end position="160"/>
    </location>
</feature>
<dbReference type="EMBL" id="CCKQ01019592">
    <property type="protein sequence ID" value="CDW91602.1"/>
    <property type="molecule type" value="Genomic_DNA"/>
</dbReference>
<feature type="compositionally biased region" description="Polar residues" evidence="2">
    <location>
        <begin position="1045"/>
        <end position="1057"/>
    </location>
</feature>
<feature type="compositionally biased region" description="Polar residues" evidence="2">
    <location>
        <begin position="139"/>
        <end position="160"/>
    </location>
</feature>